<dbReference type="EMBL" id="JANJQO010000702">
    <property type="protein sequence ID" value="KAJ2975486.1"/>
    <property type="molecule type" value="Genomic_DNA"/>
</dbReference>
<dbReference type="Proteomes" id="UP001143910">
    <property type="component" value="Unassembled WGS sequence"/>
</dbReference>
<keyword evidence="2" id="KW-1185">Reference proteome</keyword>
<accession>A0ACC1NA37</accession>
<sequence length="246" mass="26187">MVTHLVVSVGFGWAMRATAFLFLGLLIIGNLTVRSRLPPPKRKFNPKAFVTPFSETPFLLLTIAAFTINLGAFLPFNFIIVQAKAQGMSAALAGYVVPIINASSTFGRIIPAHIGDRVGVFNMMLLCTLLGGIFTLAIWLPGHSNATIIVYGIVYGFTSGCTLSIIPAIIASMSDVRDLGTRTGSLYLFVAIAVLIGNPIGGAIVSKQHGQYSGLIIFAGVTALLGTVIAFFSRQALVKGQLWKKV</sequence>
<comment type="caution">
    <text evidence="1">The sequence shown here is derived from an EMBL/GenBank/DDBJ whole genome shotgun (WGS) entry which is preliminary data.</text>
</comment>
<organism evidence="1 2">
    <name type="scientific">Zarea fungicola</name>
    <dbReference type="NCBI Taxonomy" id="93591"/>
    <lineage>
        <taxon>Eukaryota</taxon>
        <taxon>Fungi</taxon>
        <taxon>Dikarya</taxon>
        <taxon>Ascomycota</taxon>
        <taxon>Pezizomycotina</taxon>
        <taxon>Sordariomycetes</taxon>
        <taxon>Hypocreomycetidae</taxon>
        <taxon>Hypocreales</taxon>
        <taxon>Cordycipitaceae</taxon>
        <taxon>Zarea</taxon>
    </lineage>
</organism>
<evidence type="ECO:0000313" key="1">
    <source>
        <dbReference type="EMBL" id="KAJ2975486.1"/>
    </source>
</evidence>
<name>A0ACC1NA37_9HYPO</name>
<reference evidence="1" key="1">
    <citation type="submission" date="2022-08" db="EMBL/GenBank/DDBJ databases">
        <title>Genome Sequence of Lecanicillium fungicola.</title>
        <authorList>
            <person name="Buettner E."/>
        </authorList>
    </citation>
    <scope>NUCLEOTIDE SEQUENCE</scope>
    <source>
        <strain evidence="1">Babe33</strain>
    </source>
</reference>
<protein>
    <submittedName>
        <fullName evidence="1">Uncharacterized protein</fullName>
    </submittedName>
</protein>
<evidence type="ECO:0000313" key="2">
    <source>
        <dbReference type="Proteomes" id="UP001143910"/>
    </source>
</evidence>
<proteinExistence type="predicted"/>
<gene>
    <name evidence="1" type="ORF">NQ176_g5493</name>
</gene>